<sequence>MKHFSRSTIAVLGLLALQSPAWGDCIVQSGNGDSDVNIGPFSMPAGSSIDVTMETGVGGGTAIVMGDSPGGNNILEDVEFVTPHQVTYTFVSAEPVVYLLLDWQFNGQPENTYSVSTDDCASEPVPATTPWALVTLCGALVLAAAAYLRRRVTA</sequence>
<keyword evidence="1" id="KW-0812">Transmembrane</keyword>
<name>A0A4Z0M1S3_9GAMM</name>
<evidence type="ECO:0000256" key="1">
    <source>
        <dbReference type="SAM" id="Phobius"/>
    </source>
</evidence>
<evidence type="ECO:0008006" key="5">
    <source>
        <dbReference type="Google" id="ProtNLM"/>
    </source>
</evidence>
<dbReference type="RefSeq" id="WP_135443496.1">
    <property type="nucleotide sequence ID" value="NZ_SRLE01000007.1"/>
</dbReference>
<evidence type="ECO:0000256" key="2">
    <source>
        <dbReference type="SAM" id="SignalP"/>
    </source>
</evidence>
<dbReference type="Proteomes" id="UP000298050">
    <property type="component" value="Unassembled WGS sequence"/>
</dbReference>
<keyword evidence="4" id="KW-1185">Reference proteome</keyword>
<dbReference type="EMBL" id="SRLE01000007">
    <property type="protein sequence ID" value="TGD73384.1"/>
    <property type="molecule type" value="Genomic_DNA"/>
</dbReference>
<feature type="chain" id="PRO_5021382119" description="IPTL-CTERM sorting domain-containing protein" evidence="2">
    <location>
        <begin position="24"/>
        <end position="154"/>
    </location>
</feature>
<keyword evidence="1" id="KW-0472">Membrane</keyword>
<feature type="transmembrane region" description="Helical" evidence="1">
    <location>
        <begin position="130"/>
        <end position="148"/>
    </location>
</feature>
<keyword evidence="1" id="KW-1133">Transmembrane helix</keyword>
<gene>
    <name evidence="3" type="ORF">E4634_10140</name>
</gene>
<accession>A0A4Z0M1S3</accession>
<dbReference type="AlphaFoldDB" id="A0A4Z0M1S3"/>
<organism evidence="3 4">
    <name type="scientific">Mangrovimicrobium sediminis</name>
    <dbReference type="NCBI Taxonomy" id="2562682"/>
    <lineage>
        <taxon>Bacteria</taxon>
        <taxon>Pseudomonadati</taxon>
        <taxon>Pseudomonadota</taxon>
        <taxon>Gammaproteobacteria</taxon>
        <taxon>Cellvibrionales</taxon>
        <taxon>Halieaceae</taxon>
        <taxon>Mangrovimicrobium</taxon>
    </lineage>
</organism>
<protein>
    <recommendedName>
        <fullName evidence="5">IPTL-CTERM sorting domain-containing protein</fullName>
    </recommendedName>
</protein>
<feature type="signal peptide" evidence="2">
    <location>
        <begin position="1"/>
        <end position="23"/>
    </location>
</feature>
<evidence type="ECO:0000313" key="3">
    <source>
        <dbReference type="EMBL" id="TGD73384.1"/>
    </source>
</evidence>
<proteinExistence type="predicted"/>
<evidence type="ECO:0000313" key="4">
    <source>
        <dbReference type="Proteomes" id="UP000298050"/>
    </source>
</evidence>
<comment type="caution">
    <text evidence="3">The sequence shown here is derived from an EMBL/GenBank/DDBJ whole genome shotgun (WGS) entry which is preliminary data.</text>
</comment>
<keyword evidence="2" id="KW-0732">Signal</keyword>
<reference evidence="3 4" key="1">
    <citation type="submission" date="2019-04" db="EMBL/GenBank/DDBJ databases">
        <title>Taxonomy of novel Haliea sp. from mangrove soil of West Coast of India.</title>
        <authorList>
            <person name="Verma A."/>
            <person name="Kumar P."/>
            <person name="Krishnamurthi S."/>
        </authorList>
    </citation>
    <scope>NUCLEOTIDE SEQUENCE [LARGE SCALE GENOMIC DNA]</scope>
    <source>
        <strain evidence="3 4">SAOS-164</strain>
    </source>
</reference>